<evidence type="ECO:0000256" key="2">
    <source>
        <dbReference type="SAM" id="Phobius"/>
    </source>
</evidence>
<protein>
    <recommendedName>
        <fullName evidence="5">Ig-like domain (Group 3)</fullName>
    </recommendedName>
</protein>
<dbReference type="EMBL" id="JBHUKR010000006">
    <property type="protein sequence ID" value="MFD2417226.1"/>
    <property type="molecule type" value="Genomic_DNA"/>
</dbReference>
<name>A0ABW5FQU4_9PSEU</name>
<feature type="compositionally biased region" description="Polar residues" evidence="1">
    <location>
        <begin position="1"/>
        <end position="15"/>
    </location>
</feature>
<feature type="region of interest" description="Disordered" evidence="1">
    <location>
        <begin position="1"/>
        <end position="142"/>
    </location>
</feature>
<organism evidence="3 4">
    <name type="scientific">Amycolatopsis pigmentata</name>
    <dbReference type="NCBI Taxonomy" id="450801"/>
    <lineage>
        <taxon>Bacteria</taxon>
        <taxon>Bacillati</taxon>
        <taxon>Actinomycetota</taxon>
        <taxon>Actinomycetes</taxon>
        <taxon>Pseudonocardiales</taxon>
        <taxon>Pseudonocardiaceae</taxon>
        <taxon>Amycolatopsis</taxon>
    </lineage>
</organism>
<comment type="caution">
    <text evidence="3">The sequence shown here is derived from an EMBL/GenBank/DDBJ whole genome shotgun (WGS) entry which is preliminary data.</text>
</comment>
<evidence type="ECO:0000313" key="3">
    <source>
        <dbReference type="EMBL" id="MFD2417226.1"/>
    </source>
</evidence>
<keyword evidence="4" id="KW-1185">Reference proteome</keyword>
<reference evidence="4" key="1">
    <citation type="journal article" date="2019" name="Int. J. Syst. Evol. Microbiol.">
        <title>The Global Catalogue of Microorganisms (GCM) 10K type strain sequencing project: providing services to taxonomists for standard genome sequencing and annotation.</title>
        <authorList>
            <consortium name="The Broad Institute Genomics Platform"/>
            <consortium name="The Broad Institute Genome Sequencing Center for Infectious Disease"/>
            <person name="Wu L."/>
            <person name="Ma J."/>
        </authorList>
    </citation>
    <scope>NUCLEOTIDE SEQUENCE [LARGE SCALE GENOMIC DNA]</scope>
    <source>
        <strain evidence="4">CGMCC 4.7645</strain>
    </source>
</reference>
<gene>
    <name evidence="3" type="ORF">ACFSXZ_12920</name>
</gene>
<evidence type="ECO:0000256" key="1">
    <source>
        <dbReference type="SAM" id="MobiDB-lite"/>
    </source>
</evidence>
<evidence type="ECO:0000313" key="4">
    <source>
        <dbReference type="Proteomes" id="UP001597417"/>
    </source>
</evidence>
<feature type="compositionally biased region" description="Low complexity" evidence="1">
    <location>
        <begin position="72"/>
        <end position="103"/>
    </location>
</feature>
<keyword evidence="2" id="KW-0812">Transmembrane</keyword>
<dbReference type="RefSeq" id="WP_378264733.1">
    <property type="nucleotide sequence ID" value="NZ_JBHUKR010000006.1"/>
</dbReference>
<sequence length="226" mass="22292">MWSANADTQTISGTVAAQVPGDAQPGGYAVTGTCTNARTGGPLSASGTFTVTGTTTTTPPPPTTTVPPPATTAPSRPGSTGSTPPSTTSTSSSTTTTPSTPSSETPPPSPSSSDVPAGELGFDRPAVRPGEPLSASGKGCEPGHVVKLTSGGDEVGTGYSDATGAFTAAVEFTRIEAGPHTVIADCGVRLTGSVEQVVTNSSGGHSSTLVILVFFVLAGITVVRFR</sequence>
<keyword evidence="2" id="KW-0472">Membrane</keyword>
<dbReference type="Proteomes" id="UP001597417">
    <property type="component" value="Unassembled WGS sequence"/>
</dbReference>
<feature type="transmembrane region" description="Helical" evidence="2">
    <location>
        <begin position="206"/>
        <end position="225"/>
    </location>
</feature>
<proteinExistence type="predicted"/>
<keyword evidence="2" id="KW-1133">Transmembrane helix</keyword>
<feature type="compositionally biased region" description="Pro residues" evidence="1">
    <location>
        <begin position="58"/>
        <end position="71"/>
    </location>
</feature>
<accession>A0ABW5FQU4</accession>
<evidence type="ECO:0008006" key="5">
    <source>
        <dbReference type="Google" id="ProtNLM"/>
    </source>
</evidence>
<feature type="compositionally biased region" description="Low complexity" evidence="1">
    <location>
        <begin position="45"/>
        <end position="57"/>
    </location>
</feature>